<dbReference type="Proteomes" id="UP000516072">
    <property type="component" value="Chromosome"/>
</dbReference>
<dbReference type="RefSeq" id="WP_197743744.1">
    <property type="nucleotide sequence ID" value="NZ_LR778175.1"/>
</dbReference>
<keyword evidence="2 3" id="KW-0378">Hydrolase</keyword>
<organism evidence="3 4">
    <name type="scientific">Candidatus Nitrosacidococcus tergens</name>
    <dbReference type="NCBI Taxonomy" id="553981"/>
    <lineage>
        <taxon>Bacteria</taxon>
        <taxon>Pseudomonadati</taxon>
        <taxon>Pseudomonadota</taxon>
        <taxon>Gammaproteobacteria</taxon>
        <taxon>Chromatiales</taxon>
        <taxon>Chromatiaceae</taxon>
        <taxon>Candidatus Nitrosacidococcus</taxon>
    </lineage>
</organism>
<evidence type="ECO:0000313" key="4">
    <source>
        <dbReference type="Proteomes" id="UP000516072"/>
    </source>
</evidence>
<comment type="similarity">
    <text evidence="1">Belongs to the cyclic amide hydrolase (CyAH) family.</text>
</comment>
<dbReference type="Gene3D" id="3.30.1330.170">
    <property type="entry name" value="Cyanuric acid hydrolase/Barbiturase, RU A"/>
    <property type="match status" value="1"/>
</dbReference>
<dbReference type="NCBIfam" id="TIGR02714">
    <property type="entry name" value="amido_AtzD_TrzD"/>
    <property type="match status" value="1"/>
</dbReference>
<gene>
    <name evidence="3" type="ORF">NSCAC_1002</name>
</gene>
<dbReference type="Pfam" id="PF09663">
    <property type="entry name" value="Amido_AtzD_TrzD"/>
    <property type="match status" value="2"/>
</dbReference>
<dbReference type="EMBL" id="LR778175">
    <property type="protein sequence ID" value="CAB1276106.1"/>
    <property type="molecule type" value="Genomic_DNA"/>
</dbReference>
<dbReference type="EC" id="3.5.2.15" evidence="3"/>
<dbReference type="GO" id="GO:0018753">
    <property type="term" value="F:cyanuric acid amidohydrolase activity"/>
    <property type="evidence" value="ECO:0007669"/>
    <property type="project" value="UniProtKB-EC"/>
</dbReference>
<keyword evidence="4" id="KW-1185">Reference proteome</keyword>
<name>A0A7G1Q9N4_9GAMM</name>
<proteinExistence type="inferred from homology"/>
<evidence type="ECO:0000256" key="1">
    <source>
        <dbReference type="ARBA" id="ARBA00010947"/>
    </source>
</evidence>
<dbReference type="Gene3D" id="3.30.1330.180">
    <property type="entry name" value="Cyanuric acid hydrolase/Barbiturase, RU B"/>
    <property type="match status" value="1"/>
</dbReference>
<dbReference type="AlphaFoldDB" id="A0A7G1Q9N4"/>
<dbReference type="InterPro" id="IPR043006">
    <property type="entry name" value="AtzD/Barbiturase_RUB"/>
</dbReference>
<sequence length="302" mass="31876">MKIEIYRLSMENPGDAQGLQQLLDNNLIKASQIVAIIGKTEGNGGANDFTRALATHAITAVLSKALNMPSSEVINRIAIAWSGGCEGVLSPHMTVFTRDISANNPNPSDDKREDPNLSKKYARGAMALGVAIGLKEIPKNAVTNESIAHDMSLYSSVASTSAGGEINSCEVVVFGNSPTSTSQYRIGHATLANVTDIDGVRAAIRSAGLNIHAEATEAEVQKIAAIFAKADAPIHGVLWGQRTTMLSDADIHYERHARAALGAVITSVTHDSRIFISGATEHQCALGYAPIAVIVKVADSYS</sequence>
<reference evidence="3 4" key="1">
    <citation type="submission" date="2020-03" db="EMBL/GenBank/DDBJ databases">
        <authorList>
            <person name="Picone N."/>
        </authorList>
    </citation>
    <scope>NUCLEOTIDE SEQUENCE [LARGE SCALE GENOMIC DNA]</scope>
    <source>
        <strain evidence="3">NSCAC1</strain>
    </source>
</reference>
<dbReference type="InterPro" id="IPR043007">
    <property type="entry name" value="AtzD/Barbiturase_RUC"/>
</dbReference>
<dbReference type="InterPro" id="IPR043008">
    <property type="entry name" value="AtzD/Barbiturase_RUA"/>
</dbReference>
<accession>A0A7G1Q9N4</accession>
<dbReference type="Gene3D" id="3.30.1330.160">
    <property type="entry name" value="Cyanuric acid hydrolase/Barbituras, RU C"/>
    <property type="match status" value="1"/>
</dbReference>
<protein>
    <submittedName>
        <fullName evidence="3">Putative Cyanuric acid amidohydrolase</fullName>
        <ecNumber evidence="3">3.5.2.15</ecNumber>
    </submittedName>
</protein>
<dbReference type="KEGG" id="ntg:NSCAC_1002"/>
<evidence type="ECO:0000313" key="3">
    <source>
        <dbReference type="EMBL" id="CAB1276106.1"/>
    </source>
</evidence>
<dbReference type="InterPro" id="IPR014086">
    <property type="entry name" value="AtzD/Barbiturase"/>
</dbReference>
<evidence type="ECO:0000256" key="2">
    <source>
        <dbReference type="ARBA" id="ARBA00022801"/>
    </source>
</evidence>